<sequence length="279" mass="30001">MTVDEDTPAGTTVDLARADAVHAWSLDRTLGRFRAGTTAEPSGLPLLDLPAALHARGYRTVQVCHFHLPHRDAGYLGELRAALAEAHVDLDALLVDDGDLTSPTDAPAQEAWVSGWLEAAETLGARRVRVIAGKTRTGTAQRDASAALGRLATRTGVRVVTENWLDVTRDADDVEAVLEPLDGAVGLLVDLGNWTGPGKHAELARITRYAETCHAKAHWDGPVLDEDDYRRSVSTVLDHGYAGPFCLVYDGADDDEWAGLAAQREVVRDELARRAVTSG</sequence>
<gene>
    <name evidence="2" type="ORF">BJ968_002881</name>
</gene>
<dbReference type="PANTHER" id="PTHR12110:SF53">
    <property type="entry name" value="BLR5974 PROTEIN"/>
    <property type="match status" value="1"/>
</dbReference>
<accession>A0A7Y9DMR6</accession>
<keyword evidence="3" id="KW-1185">Reference proteome</keyword>
<dbReference type="AlphaFoldDB" id="A0A7Y9DMR6"/>
<evidence type="ECO:0000313" key="2">
    <source>
        <dbReference type="EMBL" id="NYD23341.1"/>
    </source>
</evidence>
<evidence type="ECO:0000313" key="3">
    <source>
        <dbReference type="Proteomes" id="UP000521922"/>
    </source>
</evidence>
<dbReference type="EMBL" id="JACCBB010000001">
    <property type="protein sequence ID" value="NYD23341.1"/>
    <property type="molecule type" value="Genomic_DNA"/>
</dbReference>
<organism evidence="2 3">
    <name type="scientific">Kineococcus aurantiacus</name>
    <dbReference type="NCBI Taxonomy" id="37633"/>
    <lineage>
        <taxon>Bacteria</taxon>
        <taxon>Bacillati</taxon>
        <taxon>Actinomycetota</taxon>
        <taxon>Actinomycetes</taxon>
        <taxon>Kineosporiales</taxon>
        <taxon>Kineosporiaceae</taxon>
        <taxon>Kineococcus</taxon>
    </lineage>
</organism>
<dbReference type="Pfam" id="PF01261">
    <property type="entry name" value="AP_endonuc_2"/>
    <property type="match status" value="1"/>
</dbReference>
<protein>
    <recommendedName>
        <fullName evidence="1">Xylose isomerase-like TIM barrel domain-containing protein</fullName>
    </recommendedName>
</protein>
<dbReference type="Proteomes" id="UP000521922">
    <property type="component" value="Unassembled WGS sequence"/>
</dbReference>
<feature type="domain" description="Xylose isomerase-like TIM barrel" evidence="1">
    <location>
        <begin position="51"/>
        <end position="253"/>
    </location>
</feature>
<dbReference type="InterPro" id="IPR013022">
    <property type="entry name" value="Xyl_isomerase-like_TIM-brl"/>
</dbReference>
<dbReference type="InterPro" id="IPR036237">
    <property type="entry name" value="Xyl_isomerase-like_sf"/>
</dbReference>
<name>A0A7Y9DMR6_9ACTN</name>
<dbReference type="RefSeq" id="WP_179752997.1">
    <property type="nucleotide sequence ID" value="NZ_BAAAGN010000010.1"/>
</dbReference>
<comment type="caution">
    <text evidence="2">The sequence shown here is derived from an EMBL/GenBank/DDBJ whole genome shotgun (WGS) entry which is preliminary data.</text>
</comment>
<proteinExistence type="predicted"/>
<reference evidence="2 3" key="1">
    <citation type="submission" date="2020-07" db="EMBL/GenBank/DDBJ databases">
        <title>Sequencing the genomes of 1000 actinobacteria strains.</title>
        <authorList>
            <person name="Klenk H.-P."/>
        </authorList>
    </citation>
    <scope>NUCLEOTIDE SEQUENCE [LARGE SCALE GENOMIC DNA]</scope>
    <source>
        <strain evidence="2 3">DSM 7487</strain>
    </source>
</reference>
<dbReference type="Gene3D" id="3.20.20.150">
    <property type="entry name" value="Divalent-metal-dependent TIM barrel enzymes"/>
    <property type="match status" value="1"/>
</dbReference>
<dbReference type="InterPro" id="IPR050312">
    <property type="entry name" value="IolE/XylAMocC-like"/>
</dbReference>
<evidence type="ECO:0000259" key="1">
    <source>
        <dbReference type="Pfam" id="PF01261"/>
    </source>
</evidence>
<dbReference type="PANTHER" id="PTHR12110">
    <property type="entry name" value="HYDROXYPYRUVATE ISOMERASE"/>
    <property type="match status" value="1"/>
</dbReference>
<dbReference type="SUPFAM" id="SSF51658">
    <property type="entry name" value="Xylose isomerase-like"/>
    <property type="match status" value="1"/>
</dbReference>